<evidence type="ECO:0000256" key="14">
    <source>
        <dbReference type="RuleBase" id="RU000461"/>
    </source>
</evidence>
<proteinExistence type="inferred from homology"/>
<dbReference type="GO" id="GO:0005789">
    <property type="term" value="C:endoplasmic reticulum membrane"/>
    <property type="evidence" value="ECO:0007669"/>
    <property type="project" value="UniProtKB-SubCell"/>
</dbReference>
<dbReference type="AlphaFoldDB" id="A0AAW1DTE0"/>
<keyword evidence="6 13" id="KW-0479">Metal-binding</keyword>
<keyword evidence="11 14" id="KW-0503">Monooxygenase</keyword>
<organism evidence="16 17">
    <name type="scientific">Rhynocoris fuscipes</name>
    <dbReference type="NCBI Taxonomy" id="488301"/>
    <lineage>
        <taxon>Eukaryota</taxon>
        <taxon>Metazoa</taxon>
        <taxon>Ecdysozoa</taxon>
        <taxon>Arthropoda</taxon>
        <taxon>Hexapoda</taxon>
        <taxon>Insecta</taxon>
        <taxon>Pterygota</taxon>
        <taxon>Neoptera</taxon>
        <taxon>Paraneoptera</taxon>
        <taxon>Hemiptera</taxon>
        <taxon>Heteroptera</taxon>
        <taxon>Panheteroptera</taxon>
        <taxon>Cimicomorpha</taxon>
        <taxon>Reduviidae</taxon>
        <taxon>Harpactorinae</taxon>
        <taxon>Harpactorini</taxon>
        <taxon>Rhynocoris</taxon>
    </lineage>
</organism>
<comment type="subcellular location">
    <subcellularLocation>
        <location evidence="3">Endoplasmic reticulum membrane</location>
        <topology evidence="3">Peripheral membrane protein</topology>
    </subcellularLocation>
    <subcellularLocation>
        <location evidence="2">Microsome membrane</location>
        <topology evidence="2">Peripheral membrane protein</topology>
    </subcellularLocation>
</comment>
<dbReference type="InterPro" id="IPR036396">
    <property type="entry name" value="Cyt_P450_sf"/>
</dbReference>
<dbReference type="CDD" id="cd11056">
    <property type="entry name" value="CYP6-like"/>
    <property type="match status" value="1"/>
</dbReference>
<evidence type="ECO:0000313" key="16">
    <source>
        <dbReference type="EMBL" id="KAK9512379.1"/>
    </source>
</evidence>
<keyword evidence="15" id="KW-0732">Signal</keyword>
<keyword evidence="7" id="KW-0256">Endoplasmic reticulum</keyword>
<protein>
    <recommendedName>
        <fullName evidence="18">Cytochrome P450</fullName>
    </recommendedName>
</protein>
<evidence type="ECO:0000256" key="6">
    <source>
        <dbReference type="ARBA" id="ARBA00022723"/>
    </source>
</evidence>
<dbReference type="Pfam" id="PF00067">
    <property type="entry name" value="p450"/>
    <property type="match status" value="1"/>
</dbReference>
<evidence type="ECO:0000256" key="9">
    <source>
        <dbReference type="ARBA" id="ARBA00023002"/>
    </source>
</evidence>
<keyword evidence="9 14" id="KW-0560">Oxidoreductase</keyword>
<evidence type="ECO:0000256" key="12">
    <source>
        <dbReference type="ARBA" id="ARBA00023136"/>
    </source>
</evidence>
<dbReference type="FunFam" id="1.10.630.10:FF:000042">
    <property type="entry name" value="Cytochrome P450"/>
    <property type="match status" value="1"/>
</dbReference>
<dbReference type="GO" id="GO:0005506">
    <property type="term" value="F:iron ion binding"/>
    <property type="evidence" value="ECO:0007669"/>
    <property type="project" value="InterPro"/>
</dbReference>
<keyword evidence="8" id="KW-0492">Microsome</keyword>
<dbReference type="GO" id="GO:0004497">
    <property type="term" value="F:monooxygenase activity"/>
    <property type="evidence" value="ECO:0007669"/>
    <property type="project" value="UniProtKB-KW"/>
</dbReference>
<accession>A0AAW1DTE0</accession>
<evidence type="ECO:0000313" key="17">
    <source>
        <dbReference type="Proteomes" id="UP001461498"/>
    </source>
</evidence>
<evidence type="ECO:0000256" key="1">
    <source>
        <dbReference type="ARBA" id="ARBA00001971"/>
    </source>
</evidence>
<feature type="chain" id="PRO_5043430064" description="Cytochrome P450" evidence="15">
    <location>
        <begin position="23"/>
        <end position="508"/>
    </location>
</feature>
<dbReference type="Proteomes" id="UP001461498">
    <property type="component" value="Unassembled WGS sequence"/>
</dbReference>
<keyword evidence="5 13" id="KW-0349">Heme</keyword>
<dbReference type="PROSITE" id="PS00086">
    <property type="entry name" value="CYTOCHROME_P450"/>
    <property type="match status" value="1"/>
</dbReference>
<evidence type="ECO:0000256" key="4">
    <source>
        <dbReference type="ARBA" id="ARBA00010617"/>
    </source>
</evidence>
<evidence type="ECO:0000256" key="8">
    <source>
        <dbReference type="ARBA" id="ARBA00022848"/>
    </source>
</evidence>
<comment type="cofactor">
    <cofactor evidence="1 13">
        <name>heme</name>
        <dbReference type="ChEBI" id="CHEBI:30413"/>
    </cofactor>
</comment>
<comment type="caution">
    <text evidence="16">The sequence shown here is derived from an EMBL/GenBank/DDBJ whole genome shotgun (WGS) entry which is preliminary data.</text>
</comment>
<dbReference type="InterPro" id="IPR002401">
    <property type="entry name" value="Cyt_P450_E_grp-I"/>
</dbReference>
<reference evidence="16 17" key="1">
    <citation type="submission" date="2022-12" db="EMBL/GenBank/DDBJ databases">
        <title>Chromosome-level genome assembly of true bugs.</title>
        <authorList>
            <person name="Ma L."/>
            <person name="Li H."/>
        </authorList>
    </citation>
    <scope>NUCLEOTIDE SEQUENCE [LARGE SCALE GENOMIC DNA]</scope>
    <source>
        <strain evidence="16">Lab_2022b</strain>
    </source>
</reference>
<dbReference type="PRINTS" id="PR00385">
    <property type="entry name" value="P450"/>
</dbReference>
<dbReference type="InterPro" id="IPR001128">
    <property type="entry name" value="Cyt_P450"/>
</dbReference>
<dbReference type="GO" id="GO:0016705">
    <property type="term" value="F:oxidoreductase activity, acting on paired donors, with incorporation or reduction of molecular oxygen"/>
    <property type="evidence" value="ECO:0007669"/>
    <property type="project" value="InterPro"/>
</dbReference>
<dbReference type="GO" id="GO:0020037">
    <property type="term" value="F:heme binding"/>
    <property type="evidence" value="ECO:0007669"/>
    <property type="project" value="InterPro"/>
</dbReference>
<evidence type="ECO:0008006" key="18">
    <source>
        <dbReference type="Google" id="ProtNLM"/>
    </source>
</evidence>
<dbReference type="Gene3D" id="1.10.630.10">
    <property type="entry name" value="Cytochrome P450"/>
    <property type="match status" value="1"/>
</dbReference>
<dbReference type="InterPro" id="IPR017972">
    <property type="entry name" value="Cyt_P450_CS"/>
</dbReference>
<evidence type="ECO:0000256" key="3">
    <source>
        <dbReference type="ARBA" id="ARBA00004406"/>
    </source>
</evidence>
<evidence type="ECO:0000256" key="11">
    <source>
        <dbReference type="ARBA" id="ARBA00023033"/>
    </source>
</evidence>
<evidence type="ECO:0000256" key="15">
    <source>
        <dbReference type="SAM" id="SignalP"/>
    </source>
</evidence>
<evidence type="ECO:0000256" key="2">
    <source>
        <dbReference type="ARBA" id="ARBA00004174"/>
    </source>
</evidence>
<name>A0AAW1DTE0_9HEMI</name>
<gene>
    <name evidence="16" type="ORF">O3M35_000823</name>
</gene>
<keyword evidence="12" id="KW-0472">Membrane</keyword>
<evidence type="ECO:0000256" key="5">
    <source>
        <dbReference type="ARBA" id="ARBA00022617"/>
    </source>
</evidence>
<evidence type="ECO:0000256" key="10">
    <source>
        <dbReference type="ARBA" id="ARBA00023004"/>
    </source>
</evidence>
<sequence length="508" mass="59186">MLVEVLLLLLLVWLFYKQWCNAYKYWEQKGFPYIKGTFPFGSYSNLILLREYAGQAYKKLYDRLEPHPFGGIYLARKRELILRDPEFIKRVLIKDFSYFKARSDFPEISFLQKHLFSAEGDLWRALRVKLTPTFTSGKLKTMFSLFKDCSNKLDGHFKQLADNEEVIDAKDWMARFTTDIICTCAFGLEVNSLEKPDNELRLIGQSIFKPRSFRNILTRVIALLLPFLSKIMTVTAVIKKLEMPLLKIITDTVEYRERNNIRRNDFLDLLIDIMKKDNLTVDKHEKSTEDGIENSLKMDLKLMTAQSFIFFAAGFETSSSVLANCLYELSMNPSIQDKLRDEIDSVLKKHTGEITYQAIHEMPYLEQVINETMRKYPTLPVLNRISTKQYFIPEMNLVIDKNTRLLVPVYGLHHDPKYYPEPEKFIPERFAPENKSSIPSCAYLPFGEGPRNCIGMRFGLLQTKTGIVTTLSKYRLIKTEKTPNKLTFEPTSFVSNVKDKITLKIVHR</sequence>
<feature type="binding site" description="axial binding residue" evidence="13">
    <location>
        <position position="453"/>
    </location>
    <ligand>
        <name>heme</name>
        <dbReference type="ChEBI" id="CHEBI:30413"/>
    </ligand>
    <ligandPart>
        <name>Fe</name>
        <dbReference type="ChEBI" id="CHEBI:18248"/>
    </ligandPart>
</feature>
<keyword evidence="10 13" id="KW-0408">Iron</keyword>
<dbReference type="InterPro" id="IPR050476">
    <property type="entry name" value="Insect_CytP450_Detox"/>
</dbReference>
<dbReference type="SUPFAM" id="SSF48264">
    <property type="entry name" value="Cytochrome P450"/>
    <property type="match status" value="1"/>
</dbReference>
<evidence type="ECO:0000256" key="13">
    <source>
        <dbReference type="PIRSR" id="PIRSR602401-1"/>
    </source>
</evidence>
<evidence type="ECO:0000256" key="7">
    <source>
        <dbReference type="ARBA" id="ARBA00022824"/>
    </source>
</evidence>
<dbReference type="EMBL" id="JAPXFL010000001">
    <property type="protein sequence ID" value="KAK9512379.1"/>
    <property type="molecule type" value="Genomic_DNA"/>
</dbReference>
<keyword evidence="17" id="KW-1185">Reference proteome</keyword>
<feature type="signal peptide" evidence="15">
    <location>
        <begin position="1"/>
        <end position="22"/>
    </location>
</feature>
<dbReference type="PANTHER" id="PTHR24292:SF100">
    <property type="entry name" value="CYTOCHROME P450 6A16, ISOFORM B-RELATED"/>
    <property type="match status" value="1"/>
</dbReference>
<dbReference type="PANTHER" id="PTHR24292">
    <property type="entry name" value="CYTOCHROME P450"/>
    <property type="match status" value="1"/>
</dbReference>
<comment type="similarity">
    <text evidence="4 14">Belongs to the cytochrome P450 family.</text>
</comment>
<dbReference type="PRINTS" id="PR00463">
    <property type="entry name" value="EP450I"/>
</dbReference>